<comment type="caution">
    <text evidence="15">The sequence shown here is derived from an EMBL/GenBank/DDBJ whole genome shotgun (WGS) entry which is preliminary data.</text>
</comment>
<keyword evidence="9" id="KW-0446">Lipid-binding</keyword>
<evidence type="ECO:0000256" key="1">
    <source>
        <dbReference type="ARBA" id="ARBA00004294"/>
    </source>
</evidence>
<keyword evidence="7" id="KW-1000">Mitochondrion outer membrane</keyword>
<evidence type="ECO:0000256" key="3">
    <source>
        <dbReference type="ARBA" id="ARBA00004496"/>
    </source>
</evidence>
<dbReference type="Proteomes" id="UP000683360">
    <property type="component" value="Unassembled WGS sequence"/>
</dbReference>
<evidence type="ECO:0000313" key="16">
    <source>
        <dbReference type="Proteomes" id="UP000683360"/>
    </source>
</evidence>
<dbReference type="InterPro" id="IPR031981">
    <property type="entry name" value="MIEAP_C"/>
</dbReference>
<dbReference type="GO" id="GO:0035695">
    <property type="term" value="P:mitophagy by internal vacuole formation"/>
    <property type="evidence" value="ECO:0007669"/>
    <property type="project" value="TreeGrafter"/>
</dbReference>
<keyword evidence="11" id="KW-0472">Membrane</keyword>
<evidence type="ECO:0000256" key="4">
    <source>
        <dbReference type="ARBA" id="ARBA00008233"/>
    </source>
</evidence>
<gene>
    <name evidence="15" type="ORF">MEDL_17359</name>
</gene>
<dbReference type="PANTHER" id="PTHR21771">
    <property type="entry name" value="MITOCHONDRIA-EATING PROTEIN-RELATED"/>
    <property type="match status" value="1"/>
</dbReference>
<evidence type="ECO:0000256" key="11">
    <source>
        <dbReference type="ARBA" id="ARBA00023136"/>
    </source>
</evidence>
<evidence type="ECO:0000256" key="2">
    <source>
        <dbReference type="ARBA" id="ARBA00004305"/>
    </source>
</evidence>
<evidence type="ECO:0000256" key="5">
    <source>
        <dbReference type="ARBA" id="ARBA00019863"/>
    </source>
</evidence>
<evidence type="ECO:0000256" key="8">
    <source>
        <dbReference type="ARBA" id="ARBA00023054"/>
    </source>
</evidence>
<evidence type="ECO:0000256" key="6">
    <source>
        <dbReference type="ARBA" id="ARBA00022490"/>
    </source>
</evidence>
<dbReference type="AlphaFoldDB" id="A0A8S3R762"/>
<dbReference type="EMBL" id="CAJPWZ010000899">
    <property type="protein sequence ID" value="CAG2202777.1"/>
    <property type="molecule type" value="Genomic_DNA"/>
</dbReference>
<dbReference type="OrthoDB" id="6058562at2759"/>
<dbReference type="InterPro" id="IPR026169">
    <property type="entry name" value="MIEAP"/>
</dbReference>
<protein>
    <recommendedName>
        <fullName evidence="5">Mitochondria-eating protein</fullName>
    </recommendedName>
    <alternativeName>
        <fullName evidence="12">Spermatogenesis-associated protein 18</fullName>
    </alternativeName>
</protein>
<dbReference type="GO" id="GO:0005741">
    <property type="term" value="C:mitochondrial outer membrane"/>
    <property type="evidence" value="ECO:0007669"/>
    <property type="project" value="UniProtKB-SubCell"/>
</dbReference>
<dbReference type="GO" id="GO:0035694">
    <property type="term" value="P:mitochondrial protein catabolic process"/>
    <property type="evidence" value="ECO:0007669"/>
    <property type="project" value="InterPro"/>
</dbReference>
<evidence type="ECO:0000313" key="15">
    <source>
        <dbReference type="EMBL" id="CAG2202777.1"/>
    </source>
</evidence>
<feature type="domain" description="Mitochondria-eating protein C-terminal" evidence="14">
    <location>
        <begin position="133"/>
        <end position="331"/>
    </location>
</feature>
<name>A0A8S3R762_MYTED</name>
<feature type="compositionally biased region" description="Polar residues" evidence="13">
    <location>
        <begin position="372"/>
        <end position="382"/>
    </location>
</feature>
<keyword evidence="8" id="KW-0175">Coiled coil</keyword>
<keyword evidence="16" id="KW-1185">Reference proteome</keyword>
<evidence type="ECO:0000256" key="10">
    <source>
        <dbReference type="ARBA" id="ARBA00023128"/>
    </source>
</evidence>
<comment type="similarity">
    <text evidence="4">Belongs to the MIEAP family.</text>
</comment>
<evidence type="ECO:0000256" key="7">
    <source>
        <dbReference type="ARBA" id="ARBA00022787"/>
    </source>
</evidence>
<reference evidence="15" key="1">
    <citation type="submission" date="2021-03" db="EMBL/GenBank/DDBJ databases">
        <authorList>
            <person name="Bekaert M."/>
        </authorList>
    </citation>
    <scope>NUCLEOTIDE SEQUENCE</scope>
</reference>
<dbReference type="GO" id="GO:0005759">
    <property type="term" value="C:mitochondrial matrix"/>
    <property type="evidence" value="ECO:0007669"/>
    <property type="project" value="UniProtKB-SubCell"/>
</dbReference>
<keyword evidence="10" id="KW-0496">Mitochondrion</keyword>
<evidence type="ECO:0000256" key="12">
    <source>
        <dbReference type="ARBA" id="ARBA00032687"/>
    </source>
</evidence>
<organism evidence="15 16">
    <name type="scientific">Mytilus edulis</name>
    <name type="common">Blue mussel</name>
    <dbReference type="NCBI Taxonomy" id="6550"/>
    <lineage>
        <taxon>Eukaryota</taxon>
        <taxon>Metazoa</taxon>
        <taxon>Spiralia</taxon>
        <taxon>Lophotrochozoa</taxon>
        <taxon>Mollusca</taxon>
        <taxon>Bivalvia</taxon>
        <taxon>Autobranchia</taxon>
        <taxon>Pteriomorphia</taxon>
        <taxon>Mytilida</taxon>
        <taxon>Mytiloidea</taxon>
        <taxon>Mytilidae</taxon>
        <taxon>Mytilinae</taxon>
        <taxon>Mytilus</taxon>
    </lineage>
</organism>
<proteinExistence type="inferred from homology"/>
<feature type="region of interest" description="Disordered" evidence="13">
    <location>
        <begin position="358"/>
        <end position="438"/>
    </location>
</feature>
<keyword evidence="6" id="KW-0963">Cytoplasm</keyword>
<dbReference type="Pfam" id="PF16026">
    <property type="entry name" value="MIEAP"/>
    <property type="match status" value="1"/>
</dbReference>
<evidence type="ECO:0000256" key="9">
    <source>
        <dbReference type="ARBA" id="ARBA00023121"/>
    </source>
</evidence>
<sequence>MLDHKPVSYCNEKPLSLTENAPITKDLITEAKQEYTKLRLSAQNGERLKHGSSAKSLKITDGQNTCPNCQEPITSHHDLLSEIRQLQTELNLKSQMCVDLQEQIRRRQIEQNIHSEQSKFADLNDPNRALKIGEMYSQLYDNQWMEAYQYLDNIMNLREDKILEILQRIIRGAYVFCEDIAKTQLLNLGGEISCPLSTWTENKRVQMLENGVDVSGKLAELTKTYRKSSSTECVPNLQKSFSDVILPTFFEGKEYRNEHVVRYAERCIAVTWYMTLQDPPMFLLSKIIRKADFDSDLFRPYTKSGDKYDFLVWPPLVLHENGPVVVKGVAQPLDSAISPLSLRSLKTPVTTTRNVPVKRVDSNNPALKGTPWGSQEFNNDPNAPSPSIDLPQTPASAHTPRGENPKETPIITYPSTPRKTDKEILTGTWKPDTIKSGN</sequence>
<accession>A0A8S3R762</accession>
<comment type="subcellular location">
    <subcellularLocation>
        <location evidence="3">Cytoplasm</location>
    </subcellularLocation>
    <subcellularLocation>
        <location evidence="2">Mitochondrion matrix</location>
    </subcellularLocation>
    <subcellularLocation>
        <location evidence="1">Mitochondrion outer membrane</location>
    </subcellularLocation>
</comment>
<evidence type="ECO:0000259" key="14">
    <source>
        <dbReference type="Pfam" id="PF16026"/>
    </source>
</evidence>
<evidence type="ECO:0000256" key="13">
    <source>
        <dbReference type="SAM" id="MobiDB-lite"/>
    </source>
</evidence>
<dbReference type="GO" id="GO:0008289">
    <property type="term" value="F:lipid binding"/>
    <property type="evidence" value="ECO:0007669"/>
    <property type="project" value="UniProtKB-KW"/>
</dbReference>